<reference evidence="4 5" key="1">
    <citation type="submission" date="2018-11" db="EMBL/GenBank/DDBJ databases">
        <authorList>
            <person name="Zhou Z."/>
            <person name="Wang G."/>
        </authorList>
    </citation>
    <scope>NUCLEOTIDE SEQUENCE [LARGE SCALE GENOMIC DNA]</scope>
    <source>
        <strain evidence="4 5">KCTC52004</strain>
    </source>
</reference>
<feature type="region of interest" description="Disordered" evidence="2">
    <location>
        <begin position="402"/>
        <end position="424"/>
    </location>
</feature>
<comment type="caution">
    <text evidence="4">The sequence shown here is derived from an EMBL/GenBank/DDBJ whole genome shotgun (WGS) entry which is preliminary data.</text>
</comment>
<keyword evidence="5" id="KW-1185">Reference proteome</keyword>
<sequence>MQRYLFLLIPLAASLVWAVGHKTSAPKLFRRLPASQTGITFNNRIQESDSVNILRFEYLYNGGGVGIGDFNNDGWQDIFFTGNQVSSRLYLSQGKTGETPLHFEDVTDSAGVSTQAWCTGVTIVDLNQDGWQDIYVSVAGYDKDTVKRANLLFINQTKKKGDPVRFQEQAREYGLNDMGYSTQTAFFDYDHDGDLDAYVLTNALDRYNRNALRPKMVNGEAPSNDRLYRNDGYGAEGGKYGEANPRTSAPCPTPHFTNSTREAGILTEGYGLGIAIADLNGDGWEDVYCANDFLSNDLIWVNNQDGTFTNRAADYLKHQTHNAMGVDIADINNDRLPDIMVVDMLPNTNQRQKMMLPGYNYDRFRMDLQMGYQPQYMRNTLQLGVGYGAEEKRLRETKNSRIFPPLTHPQNATPSAPTPRPPVASPLFSEISQLAGVDKTDWSWAPLFADFDNDGYRDLFITNGYRRDVTNLDFTAYLADLHAGGFGDMQEKNVKAYQKLLELPDIKLADFCYRNRGGEGNLAFEDVSSQWGFEALNFSNGAAYADLDHDGDLDLVINAIDDEAFVYENGSEPGNSWVRFGFERSPAQGTRVNVYHGNQMQTAEFNPTRGYVSSVEPYLHFGLGNTSTIDSVEVIWNDGTYQVLRNVKPNQLLRVAYQPTGMYKPHHAATRAYFREVSAAGLGLDYVHVESEFNDFAQAPLLPQKYSQNGPPMAVVDVDGNGLDDIYVGSDFGQKSYLYFQQSNGHFTKKELPKGVNQEDTGALFFDADQDGDPDLYVVSGGSHAEGSSEAYQDRLYLNDGIGNLSLSNQALPLINTSGSCIAACDVDQDGDLDLFRGSRLIPGNFPMPPKSFLLKNEHGRFIDVTAQVAPELQNIGLVTFAVWADFNKDGWQDLALSGEWMPVTILWGQRALGKEKALGKYALHSTPSAQSPLPFAPGWWNTLVAADFDNDGDMDLMAGNLGLNSKYKALPEEPVELFAADFDKNGRIDPIMTYYNNGQQWIRQTRDLLTAQIPSLKRRFPNFETYANTTFKESFTEEERKSAYHLKATEFQSMYFENTGTGFKAHLLPQETQFAPVYGILVEDFNRDGYKDALLIGNSYASETIGGWYDASKGTLLLGKGQGKFEVCKHTGFQADKEGKTIISIRRKDGKKLIIFSTINDRLQVYCSD</sequence>
<dbReference type="Proteomes" id="UP000271925">
    <property type="component" value="Unassembled WGS sequence"/>
</dbReference>
<evidence type="ECO:0000259" key="3">
    <source>
        <dbReference type="Pfam" id="PF07593"/>
    </source>
</evidence>
<protein>
    <submittedName>
        <fullName evidence="4">RNA-binding protein</fullName>
    </submittedName>
</protein>
<dbReference type="RefSeq" id="WP_124874245.1">
    <property type="nucleotide sequence ID" value="NZ_RQJO01000008.1"/>
</dbReference>
<gene>
    <name evidence="4" type="ORF">EHT25_10625</name>
</gene>
<dbReference type="EMBL" id="RQJO01000008">
    <property type="protein sequence ID" value="RRB03978.1"/>
    <property type="molecule type" value="Genomic_DNA"/>
</dbReference>
<dbReference type="OrthoDB" id="1488345at2"/>
<accession>A0A3P1BSB2</accession>
<keyword evidence="1" id="KW-0732">Signal</keyword>
<evidence type="ECO:0000313" key="4">
    <source>
        <dbReference type="EMBL" id="RRB03978.1"/>
    </source>
</evidence>
<dbReference type="AlphaFoldDB" id="A0A3P1BSB2"/>
<dbReference type="Gene3D" id="2.130.10.130">
    <property type="entry name" value="Integrin alpha, N-terminal"/>
    <property type="match status" value="3"/>
</dbReference>
<dbReference type="Pfam" id="PF13517">
    <property type="entry name" value="FG-GAP_3"/>
    <property type="match status" value="4"/>
</dbReference>
<dbReference type="PANTHER" id="PTHR16026:SF0">
    <property type="entry name" value="CARTILAGE ACIDIC PROTEIN 1"/>
    <property type="match status" value="1"/>
</dbReference>
<dbReference type="InterPro" id="IPR028994">
    <property type="entry name" value="Integrin_alpha_N"/>
</dbReference>
<evidence type="ECO:0000256" key="1">
    <source>
        <dbReference type="ARBA" id="ARBA00022729"/>
    </source>
</evidence>
<dbReference type="Pfam" id="PF07593">
    <property type="entry name" value="UnbV_ASPIC"/>
    <property type="match status" value="1"/>
</dbReference>
<evidence type="ECO:0000256" key="2">
    <source>
        <dbReference type="SAM" id="MobiDB-lite"/>
    </source>
</evidence>
<organism evidence="4 5">
    <name type="scientific">Larkinella rosea</name>
    <dbReference type="NCBI Taxonomy" id="2025312"/>
    <lineage>
        <taxon>Bacteria</taxon>
        <taxon>Pseudomonadati</taxon>
        <taxon>Bacteroidota</taxon>
        <taxon>Cytophagia</taxon>
        <taxon>Cytophagales</taxon>
        <taxon>Spirosomataceae</taxon>
        <taxon>Larkinella</taxon>
    </lineage>
</organism>
<dbReference type="PANTHER" id="PTHR16026">
    <property type="entry name" value="CARTILAGE ACIDIC PROTEIN 1"/>
    <property type="match status" value="1"/>
</dbReference>
<feature type="region of interest" description="Disordered" evidence="2">
    <location>
        <begin position="215"/>
        <end position="251"/>
    </location>
</feature>
<dbReference type="InterPro" id="IPR013517">
    <property type="entry name" value="FG-GAP"/>
</dbReference>
<feature type="domain" description="ASPIC/UnbV" evidence="3">
    <location>
        <begin position="587"/>
        <end position="653"/>
    </location>
</feature>
<evidence type="ECO:0000313" key="5">
    <source>
        <dbReference type="Proteomes" id="UP000271925"/>
    </source>
</evidence>
<dbReference type="InterPro" id="IPR027039">
    <property type="entry name" value="Crtac1"/>
</dbReference>
<proteinExistence type="predicted"/>
<dbReference type="SUPFAM" id="SSF69318">
    <property type="entry name" value="Integrin alpha N-terminal domain"/>
    <property type="match status" value="3"/>
</dbReference>
<name>A0A3P1BSB2_9BACT</name>
<dbReference type="InterPro" id="IPR011519">
    <property type="entry name" value="UnbV_ASPIC"/>
</dbReference>